<protein>
    <submittedName>
        <fullName evidence="1">Uncharacterized protein</fullName>
    </submittedName>
</protein>
<name>A0A9Q8ZFF7_CURCL</name>
<keyword evidence="2" id="KW-1185">Reference proteome</keyword>
<evidence type="ECO:0000313" key="2">
    <source>
        <dbReference type="Proteomes" id="UP001056012"/>
    </source>
</evidence>
<dbReference type="Proteomes" id="UP001056012">
    <property type="component" value="Chromosome 6"/>
</dbReference>
<dbReference type="OrthoDB" id="3681621at2759"/>
<reference evidence="1" key="1">
    <citation type="submission" date="2021-12" db="EMBL/GenBank/DDBJ databases">
        <title>Curvularia clavata genome.</title>
        <authorList>
            <person name="Cao Y."/>
        </authorList>
    </citation>
    <scope>NUCLEOTIDE SEQUENCE</scope>
    <source>
        <strain evidence="1">Yc1106</strain>
    </source>
</reference>
<dbReference type="VEuPathDB" id="FungiDB:yc1106_07738"/>
<organism evidence="1 2">
    <name type="scientific">Curvularia clavata</name>
    <dbReference type="NCBI Taxonomy" id="95742"/>
    <lineage>
        <taxon>Eukaryota</taxon>
        <taxon>Fungi</taxon>
        <taxon>Dikarya</taxon>
        <taxon>Ascomycota</taxon>
        <taxon>Pezizomycotina</taxon>
        <taxon>Dothideomycetes</taxon>
        <taxon>Pleosporomycetidae</taxon>
        <taxon>Pleosporales</taxon>
        <taxon>Pleosporineae</taxon>
        <taxon>Pleosporaceae</taxon>
        <taxon>Curvularia</taxon>
    </lineage>
</organism>
<evidence type="ECO:0000313" key="1">
    <source>
        <dbReference type="EMBL" id="USP80464.1"/>
    </source>
</evidence>
<dbReference type="AlphaFoldDB" id="A0A9Q8ZFF7"/>
<dbReference type="EMBL" id="CP089279">
    <property type="protein sequence ID" value="USP80464.1"/>
    <property type="molecule type" value="Genomic_DNA"/>
</dbReference>
<accession>A0A9Q8ZFF7</accession>
<sequence length="156" mass="17277">MQQTGMAKADEEVCDFVGASAGLGKLPVYNTAEDLDQTLEVLNAHSVPELQTGLFLGVGLVSPIYATVDISMRTIRRAGKSVLRKKILKREKMASDAAYNYNYLYGREPNETCEDREVFAHREAVGDKSSAVMPKTSDRLLERVMRPVSFSQAESK</sequence>
<gene>
    <name evidence="1" type="ORF">yc1106_07738</name>
</gene>
<proteinExistence type="predicted"/>